<dbReference type="OrthoDB" id="5978317at2759"/>
<protein>
    <submittedName>
        <fullName evidence="1">Uncharacterized protein</fullName>
    </submittedName>
</protein>
<evidence type="ECO:0000313" key="2">
    <source>
        <dbReference type="Proteomes" id="UP001163046"/>
    </source>
</evidence>
<name>A0A9W9ZTW0_9CNID</name>
<sequence length="139" mass="16490">MFSMVFLLNILDNYIPLALCSYSILFKLNCFDDYFCSIFRLWIMFFCFHRKNYNKAPLFWLSNILFWKTNGCKDIYDFYSRSLNVVDEYFVEFVHSLARKSTNATDTVDQLRQKLFSLLPLGKASELPGSLYPSQELCF</sequence>
<dbReference type="Proteomes" id="UP001163046">
    <property type="component" value="Unassembled WGS sequence"/>
</dbReference>
<reference evidence="1" key="1">
    <citation type="submission" date="2023-01" db="EMBL/GenBank/DDBJ databases">
        <title>Genome assembly of the deep-sea coral Lophelia pertusa.</title>
        <authorList>
            <person name="Herrera S."/>
            <person name="Cordes E."/>
        </authorList>
    </citation>
    <scope>NUCLEOTIDE SEQUENCE</scope>
    <source>
        <strain evidence="1">USNM1676648</strain>
        <tissue evidence="1">Polyp</tissue>
    </source>
</reference>
<organism evidence="1 2">
    <name type="scientific">Desmophyllum pertusum</name>
    <dbReference type="NCBI Taxonomy" id="174260"/>
    <lineage>
        <taxon>Eukaryota</taxon>
        <taxon>Metazoa</taxon>
        <taxon>Cnidaria</taxon>
        <taxon>Anthozoa</taxon>
        <taxon>Hexacorallia</taxon>
        <taxon>Scleractinia</taxon>
        <taxon>Caryophylliina</taxon>
        <taxon>Caryophylliidae</taxon>
        <taxon>Desmophyllum</taxon>
    </lineage>
</organism>
<dbReference type="AlphaFoldDB" id="A0A9W9ZTW0"/>
<dbReference type="EMBL" id="MU825874">
    <property type="protein sequence ID" value="KAJ7387355.1"/>
    <property type="molecule type" value="Genomic_DNA"/>
</dbReference>
<keyword evidence="2" id="KW-1185">Reference proteome</keyword>
<accession>A0A9W9ZTW0</accession>
<proteinExistence type="predicted"/>
<evidence type="ECO:0000313" key="1">
    <source>
        <dbReference type="EMBL" id="KAJ7387355.1"/>
    </source>
</evidence>
<gene>
    <name evidence="1" type="ORF">OS493_004346</name>
</gene>
<comment type="caution">
    <text evidence="1">The sequence shown here is derived from an EMBL/GenBank/DDBJ whole genome shotgun (WGS) entry which is preliminary data.</text>
</comment>